<dbReference type="KEGG" id="dmm:dnm_018170"/>
<dbReference type="InterPro" id="IPR010272">
    <property type="entry name" value="T6SS_TssF"/>
</dbReference>
<proteinExistence type="predicted"/>
<name>A0A975BI38_9BACT</name>
<accession>A0A975BI38</accession>
<dbReference type="AlphaFoldDB" id="A0A975BI38"/>
<keyword evidence="2" id="KW-1185">Reference proteome</keyword>
<protein>
    <submittedName>
        <fullName evidence="1">Type VI secretion protein domain-containing protein, TssF-like</fullName>
    </submittedName>
</protein>
<gene>
    <name evidence="1" type="ORF">dnm_018170</name>
</gene>
<dbReference type="RefSeq" id="WP_207681703.1">
    <property type="nucleotide sequence ID" value="NZ_CP061800.1"/>
</dbReference>
<sequence length="614" mass="70774">MNGNNKSHMLEYYQQELTYLRKMGAEFAEQYPKVAGRLEMGTDRSPDPHIERLIESFAFLTARIQYNLESEFPRLSTALLGVLYPQFLNPVPCMTVARFEVDPGQLKLTSRYSVEKHTPLFTQTEQGHICRFRTCYPIDLWPVEVTEAEFEAPDKYEFMPSNVFTVLRLRIKSQTGSFDDLAIPHLRFYLNGERMLVNDLYELLFGNVIDVAVLAPEEDTSPPVFLTKNAILPVGFRPEEDVLPYPPNAHAGYRLLHEYFTFPEKYLFFDLDFQKGQRGENNTSYLPSAGDYFDILIMTDQPRARRLTIDKNTFCLGCTPIINLFHKTTDPIRLDQQRVEYPLVPDKRREKTTEIHSVLSVSETTDSRDKSGAIEPFFSFNHQMEKKENKAFWFARREPEIRKDIFGTRMVISFVDLDFNPGLPPASTVYAHTLCTNRNLAEDLPTGALLQIERSVPVSRIFTLDKPTRQIDPPLEGATLWRLISHLSLNYLSLSDSDESLESLKEIIRLYDLSERMDACKQGAGIREMSCKKIVRRFGPDAWRGFCRGTEITMIFNEGEYEGGSSAFLFGAVLNSFFPLYASVNSFTQLIIKSQKHKGIWKRWEPMVGEQMFL</sequence>
<evidence type="ECO:0000313" key="1">
    <source>
        <dbReference type="EMBL" id="QTA85802.1"/>
    </source>
</evidence>
<dbReference type="PANTHER" id="PTHR35370">
    <property type="entry name" value="CYTOPLASMIC PROTEIN-RELATED-RELATED"/>
    <property type="match status" value="1"/>
</dbReference>
<dbReference type="NCBIfam" id="TIGR03359">
    <property type="entry name" value="VI_chp_6"/>
    <property type="match status" value="1"/>
</dbReference>
<organism evidence="1 2">
    <name type="scientific">Desulfonema magnum</name>
    <dbReference type="NCBI Taxonomy" id="45655"/>
    <lineage>
        <taxon>Bacteria</taxon>
        <taxon>Pseudomonadati</taxon>
        <taxon>Thermodesulfobacteriota</taxon>
        <taxon>Desulfobacteria</taxon>
        <taxon>Desulfobacterales</taxon>
        <taxon>Desulfococcaceae</taxon>
        <taxon>Desulfonema</taxon>
    </lineage>
</organism>
<dbReference type="Proteomes" id="UP000663722">
    <property type="component" value="Chromosome"/>
</dbReference>
<dbReference type="EMBL" id="CP061800">
    <property type="protein sequence ID" value="QTA85802.1"/>
    <property type="molecule type" value="Genomic_DNA"/>
</dbReference>
<dbReference type="Pfam" id="PF05947">
    <property type="entry name" value="T6SS_TssF"/>
    <property type="match status" value="1"/>
</dbReference>
<dbReference type="PIRSF" id="PIRSF028304">
    <property type="entry name" value="UCP028304"/>
    <property type="match status" value="1"/>
</dbReference>
<evidence type="ECO:0000313" key="2">
    <source>
        <dbReference type="Proteomes" id="UP000663722"/>
    </source>
</evidence>
<reference evidence="1" key="1">
    <citation type="journal article" date="2021" name="Microb. Physiol.">
        <title>Proteogenomic Insights into the Physiology of Marine, Sulfate-Reducing, Filamentous Desulfonema limicola and Desulfonema magnum.</title>
        <authorList>
            <person name="Schnaars V."/>
            <person name="Wohlbrand L."/>
            <person name="Scheve S."/>
            <person name="Hinrichs C."/>
            <person name="Reinhardt R."/>
            <person name="Rabus R."/>
        </authorList>
    </citation>
    <scope>NUCLEOTIDE SEQUENCE</scope>
    <source>
        <strain evidence="1">4be13</strain>
    </source>
</reference>
<dbReference type="PANTHER" id="PTHR35370:SF1">
    <property type="entry name" value="TYPE VI SECRETION SYSTEM COMPONENT TSSF1"/>
    <property type="match status" value="1"/>
</dbReference>